<organism evidence="1 2">
    <name type="scientific">Solirubrobacter pauli</name>
    <dbReference type="NCBI Taxonomy" id="166793"/>
    <lineage>
        <taxon>Bacteria</taxon>
        <taxon>Bacillati</taxon>
        <taxon>Actinomycetota</taxon>
        <taxon>Thermoleophilia</taxon>
        <taxon>Solirubrobacterales</taxon>
        <taxon>Solirubrobacteraceae</taxon>
        <taxon>Solirubrobacter</taxon>
    </lineage>
</organism>
<dbReference type="EMBL" id="RBIL01000001">
    <property type="protein sequence ID" value="RKQ91673.1"/>
    <property type="molecule type" value="Genomic_DNA"/>
</dbReference>
<dbReference type="AlphaFoldDB" id="A0A660LCT1"/>
<proteinExistence type="predicted"/>
<reference evidence="1 2" key="1">
    <citation type="submission" date="2018-10" db="EMBL/GenBank/DDBJ databases">
        <title>Genomic Encyclopedia of Archaeal and Bacterial Type Strains, Phase II (KMG-II): from individual species to whole genera.</title>
        <authorList>
            <person name="Goeker M."/>
        </authorList>
    </citation>
    <scope>NUCLEOTIDE SEQUENCE [LARGE SCALE GENOMIC DNA]</scope>
    <source>
        <strain evidence="1 2">DSM 14954</strain>
    </source>
</reference>
<name>A0A660LCT1_9ACTN</name>
<accession>A0A660LCT1</accession>
<keyword evidence="2" id="KW-1185">Reference proteome</keyword>
<evidence type="ECO:0000313" key="1">
    <source>
        <dbReference type="EMBL" id="RKQ91673.1"/>
    </source>
</evidence>
<sequence length="115" mass="12982">MGGRNRLSVVSSYETAREQWDQGVRRLDDAYPEQVPTLERVTRAIQNEIRRRVGGAFTLDELVELYDEGTGWCTDLAVEEAPDEPFAWDARIVADAAFGRYARGARDYAGGRRIS</sequence>
<dbReference type="Proteomes" id="UP000278962">
    <property type="component" value="Unassembled WGS sequence"/>
</dbReference>
<protein>
    <submittedName>
        <fullName evidence="1">Uncharacterized protein</fullName>
    </submittedName>
</protein>
<comment type="caution">
    <text evidence="1">The sequence shown here is derived from an EMBL/GenBank/DDBJ whole genome shotgun (WGS) entry which is preliminary data.</text>
</comment>
<evidence type="ECO:0000313" key="2">
    <source>
        <dbReference type="Proteomes" id="UP000278962"/>
    </source>
</evidence>
<gene>
    <name evidence="1" type="ORF">C8N24_1499</name>
</gene>